<evidence type="ECO:0000313" key="3">
    <source>
        <dbReference type="EMBL" id="GID54171.1"/>
    </source>
</evidence>
<organism evidence="3 4">
    <name type="scientific">Actinoplanes couchii</name>
    <dbReference type="NCBI Taxonomy" id="403638"/>
    <lineage>
        <taxon>Bacteria</taxon>
        <taxon>Bacillati</taxon>
        <taxon>Actinomycetota</taxon>
        <taxon>Actinomycetes</taxon>
        <taxon>Micromonosporales</taxon>
        <taxon>Micromonosporaceae</taxon>
        <taxon>Actinoplanes</taxon>
    </lineage>
</organism>
<evidence type="ECO:0000256" key="1">
    <source>
        <dbReference type="ARBA" id="ARBA00023125"/>
    </source>
</evidence>
<dbReference type="Proteomes" id="UP000612282">
    <property type="component" value="Unassembled WGS sequence"/>
</dbReference>
<dbReference type="SMART" id="SM00422">
    <property type="entry name" value="HTH_MERR"/>
    <property type="match status" value="1"/>
</dbReference>
<dbReference type="CDD" id="cd00592">
    <property type="entry name" value="HTH_MerR-like"/>
    <property type="match status" value="1"/>
</dbReference>
<dbReference type="RefSeq" id="WP_203795281.1">
    <property type="nucleotide sequence ID" value="NZ_BAAAQE010000035.1"/>
</dbReference>
<dbReference type="InterPro" id="IPR009061">
    <property type="entry name" value="DNA-bd_dom_put_sf"/>
</dbReference>
<dbReference type="PROSITE" id="PS50937">
    <property type="entry name" value="HTH_MERR_2"/>
    <property type="match status" value="1"/>
</dbReference>
<dbReference type="SUPFAM" id="SSF46955">
    <property type="entry name" value="Putative DNA-binding domain"/>
    <property type="match status" value="1"/>
</dbReference>
<sequence length="241" mass="26849">MNSAEVARLAGVSVRTLRHYHQIKILPEPVRRSNGYREYTVHDLILLLRVRRLTELGLALDEIPPLLESPERAAAVLDELDRELAGQIELLTARRAMIARLRATGASPDTPVELAGLVEAAGRDLPADLARQDRDLMMLLHHGLDDRGREMLSALLERVVDPALLAGTTELTMRFAALGPDSTEDEIERLAGDYRAMLGTFDDEQFENVDIRTGELLTAYQQSVFNDAQRAFLERLGETAV</sequence>
<gene>
    <name evidence="3" type="ORF">Aco03nite_025750</name>
</gene>
<evidence type="ECO:0000259" key="2">
    <source>
        <dbReference type="PROSITE" id="PS50937"/>
    </source>
</evidence>
<protein>
    <submittedName>
        <fullName evidence="3">MerR family transcriptional regulator</fullName>
    </submittedName>
</protein>
<name>A0ABQ3X6N1_9ACTN</name>
<accession>A0ABQ3X6N1</accession>
<evidence type="ECO:0000313" key="4">
    <source>
        <dbReference type="Proteomes" id="UP000612282"/>
    </source>
</evidence>
<keyword evidence="4" id="KW-1185">Reference proteome</keyword>
<keyword evidence="1" id="KW-0238">DNA-binding</keyword>
<proteinExistence type="predicted"/>
<dbReference type="PANTHER" id="PTHR30204:SF93">
    <property type="entry name" value="HTH MERR-TYPE DOMAIN-CONTAINING PROTEIN"/>
    <property type="match status" value="1"/>
</dbReference>
<dbReference type="Gene3D" id="1.10.1660.10">
    <property type="match status" value="1"/>
</dbReference>
<dbReference type="InterPro" id="IPR000551">
    <property type="entry name" value="MerR-type_HTH_dom"/>
</dbReference>
<feature type="domain" description="HTH merR-type" evidence="2">
    <location>
        <begin position="1"/>
        <end position="69"/>
    </location>
</feature>
<dbReference type="PANTHER" id="PTHR30204">
    <property type="entry name" value="REDOX-CYCLING DRUG-SENSING TRANSCRIPTIONAL ACTIVATOR SOXR"/>
    <property type="match status" value="1"/>
</dbReference>
<dbReference type="Pfam" id="PF00376">
    <property type="entry name" value="MerR"/>
    <property type="match status" value="1"/>
</dbReference>
<dbReference type="EMBL" id="BOMG01000039">
    <property type="protein sequence ID" value="GID54171.1"/>
    <property type="molecule type" value="Genomic_DNA"/>
</dbReference>
<reference evidence="3 4" key="1">
    <citation type="submission" date="2021-01" db="EMBL/GenBank/DDBJ databases">
        <title>Whole genome shotgun sequence of Actinoplanes couchii NBRC 106145.</title>
        <authorList>
            <person name="Komaki H."/>
            <person name="Tamura T."/>
        </authorList>
    </citation>
    <scope>NUCLEOTIDE SEQUENCE [LARGE SCALE GENOMIC DNA]</scope>
    <source>
        <strain evidence="3 4">NBRC 106145</strain>
    </source>
</reference>
<dbReference type="InterPro" id="IPR047057">
    <property type="entry name" value="MerR_fam"/>
</dbReference>
<comment type="caution">
    <text evidence="3">The sequence shown here is derived from an EMBL/GenBank/DDBJ whole genome shotgun (WGS) entry which is preliminary data.</text>
</comment>